<feature type="domain" description="Dockerin" evidence="1">
    <location>
        <begin position="553"/>
        <end position="653"/>
    </location>
</feature>
<dbReference type="Gene3D" id="1.10.1330.10">
    <property type="entry name" value="Dockerin domain"/>
    <property type="match status" value="1"/>
</dbReference>
<dbReference type="Gene3D" id="3.40.50.12480">
    <property type="match status" value="1"/>
</dbReference>
<dbReference type="Gene3D" id="3.80.10.10">
    <property type="entry name" value="Ribonuclease Inhibitor"/>
    <property type="match status" value="2"/>
</dbReference>
<dbReference type="SUPFAM" id="SSF52058">
    <property type="entry name" value="L domain-like"/>
    <property type="match status" value="1"/>
</dbReference>
<dbReference type="GO" id="GO:0000272">
    <property type="term" value="P:polysaccharide catabolic process"/>
    <property type="evidence" value="ECO:0007669"/>
    <property type="project" value="InterPro"/>
</dbReference>
<sequence length="653" mass="71148">MIKFAIINPDCVNRAFILQLHPIIVKAILSLLMVVFPAVCHAYDFKAEVDGVTMYFNDKGDRKVVLTYESRQLVFEDGSFGDFVEGYTQLSFLTIPSSIEYNGNTYSVVGIESGCFQNCNFKRLSLPHSITFIQTTIASLDTLCIEDAAAWCNVNGGYKMMEKSKFVLSGTEPLIHIDLLSADTLTSIQPGAFKSCTSLESVSLPTSIKTIGKEAFYNCNALETVNIQRIDVSVGDKAFQNTPWLKNQADGMIYIGKTAYCYKGSMPSGTCLSIDSGTTNIASFAFSGCAGLMSVDVPEGVKDIGESAFEDCTGLTNVTLPSTLNTIGSSAFCNTKISHISLPDNLSVIPAYLFYSCKQLEYVKLPSSLEQIGSQAFRYCTNLQSIELPSSLNTIGLSAFRNCSKLTNVTFNDCTPVISNYAFHQTGNYNKISEGIVYIGSLAYCYIGTLADSTNLELNDGTTFIGERAFTNQSGIMCLTLPNSIKRIGANAFNGCNNISHIESKIENPSECLLTSNSFTPYVFTNAQLNVPYGTKHLYSIQENWRKFKSITEAILTGDANDDGIVNVSDVVLLINKILSGEEVEYTVDDVVTCINDILSSTSDKTVDDIVDIINRILGSNIQKFNKKAADLTNDGVINVSDVVGLINVILGE</sequence>
<dbReference type="AlphaFoldDB" id="A0A5P8E4H5"/>
<dbReference type="PROSITE" id="PS51766">
    <property type="entry name" value="DOCKERIN"/>
    <property type="match status" value="1"/>
</dbReference>
<reference evidence="2 3" key="1">
    <citation type="submission" date="2018-11" db="EMBL/GenBank/DDBJ databases">
        <authorList>
            <person name="Na S.W."/>
            <person name="Baik M."/>
        </authorList>
    </citation>
    <scope>NUCLEOTIDE SEQUENCE [LARGE SCALE GENOMIC DNA]</scope>
    <source>
        <strain evidence="2 3">E39</strain>
    </source>
</reference>
<dbReference type="InterPro" id="IPR032675">
    <property type="entry name" value="LRR_dom_sf"/>
</dbReference>
<dbReference type="Proteomes" id="UP000249375">
    <property type="component" value="Chromosome"/>
</dbReference>
<keyword evidence="3" id="KW-1185">Reference proteome</keyword>
<evidence type="ECO:0000313" key="3">
    <source>
        <dbReference type="Proteomes" id="UP000249375"/>
    </source>
</evidence>
<dbReference type="InterPro" id="IPR026906">
    <property type="entry name" value="LRR_5"/>
</dbReference>
<dbReference type="PANTHER" id="PTHR45661">
    <property type="entry name" value="SURFACE ANTIGEN"/>
    <property type="match status" value="1"/>
</dbReference>
<dbReference type="InterPro" id="IPR018247">
    <property type="entry name" value="EF_Hand_1_Ca_BS"/>
</dbReference>
<dbReference type="InterPro" id="IPR053139">
    <property type="entry name" value="Surface_bspA-like"/>
</dbReference>
<gene>
    <name evidence="2" type="ORF">C7Y71_001840</name>
</gene>
<dbReference type="PROSITE" id="PS00018">
    <property type="entry name" value="EF_HAND_1"/>
    <property type="match status" value="1"/>
</dbReference>
<dbReference type="KEGG" id="alq:C7Y71_001840"/>
<name>A0A5P8E4H5_9BACT</name>
<dbReference type="OrthoDB" id="1071848at2"/>
<accession>A0A5P8E4H5</accession>
<dbReference type="Pfam" id="PF13306">
    <property type="entry name" value="LRR_5"/>
    <property type="match status" value="3"/>
</dbReference>
<evidence type="ECO:0000313" key="2">
    <source>
        <dbReference type="EMBL" id="QFQ11862.1"/>
    </source>
</evidence>
<evidence type="ECO:0000259" key="1">
    <source>
        <dbReference type="PROSITE" id="PS51766"/>
    </source>
</evidence>
<dbReference type="CDD" id="cd14256">
    <property type="entry name" value="Dockerin_I"/>
    <property type="match status" value="1"/>
</dbReference>
<organism evidence="2 3">
    <name type="scientific">Pseudoprevotella muciniphila</name>
    <dbReference type="NCBI Taxonomy" id="2133944"/>
    <lineage>
        <taxon>Bacteria</taxon>
        <taxon>Pseudomonadati</taxon>
        <taxon>Bacteroidota</taxon>
        <taxon>Bacteroidia</taxon>
        <taxon>Bacteroidales</taxon>
        <taxon>Prevotellaceae</taxon>
        <taxon>Pseudoprevotella</taxon>
    </lineage>
</organism>
<dbReference type="InterPro" id="IPR016134">
    <property type="entry name" value="Dockerin_dom"/>
</dbReference>
<proteinExistence type="predicted"/>
<dbReference type="RefSeq" id="WP_111897763.1">
    <property type="nucleotide sequence ID" value="NZ_CP033459.1"/>
</dbReference>
<dbReference type="PANTHER" id="PTHR45661:SF3">
    <property type="entry name" value="IG-LIKE DOMAIN-CONTAINING PROTEIN"/>
    <property type="match status" value="1"/>
</dbReference>
<dbReference type="InterPro" id="IPR036439">
    <property type="entry name" value="Dockerin_dom_sf"/>
</dbReference>
<protein>
    <recommendedName>
        <fullName evidence="1">Dockerin domain-containing protein</fullName>
    </recommendedName>
</protein>
<dbReference type="EMBL" id="CP033459">
    <property type="protein sequence ID" value="QFQ11862.1"/>
    <property type="molecule type" value="Genomic_DNA"/>
</dbReference>